<feature type="signal peptide" evidence="1">
    <location>
        <begin position="1"/>
        <end position="21"/>
    </location>
</feature>
<dbReference type="KEGG" id="btab:109034661"/>
<gene>
    <name evidence="2" type="ORF">BEMITA_LOCUS13920</name>
</gene>
<name>A0A9P0F9Z5_BEMTA</name>
<evidence type="ECO:0000313" key="3">
    <source>
        <dbReference type="Proteomes" id="UP001152759"/>
    </source>
</evidence>
<reference evidence="2" key="1">
    <citation type="submission" date="2021-12" db="EMBL/GenBank/DDBJ databases">
        <authorList>
            <person name="King R."/>
        </authorList>
    </citation>
    <scope>NUCLEOTIDE SEQUENCE</scope>
</reference>
<evidence type="ECO:0000313" key="2">
    <source>
        <dbReference type="EMBL" id="CAH0395775.1"/>
    </source>
</evidence>
<organism evidence="2 3">
    <name type="scientific">Bemisia tabaci</name>
    <name type="common">Sweetpotato whitefly</name>
    <name type="synonym">Aleurodes tabaci</name>
    <dbReference type="NCBI Taxonomy" id="7038"/>
    <lineage>
        <taxon>Eukaryota</taxon>
        <taxon>Metazoa</taxon>
        <taxon>Ecdysozoa</taxon>
        <taxon>Arthropoda</taxon>
        <taxon>Hexapoda</taxon>
        <taxon>Insecta</taxon>
        <taxon>Pterygota</taxon>
        <taxon>Neoptera</taxon>
        <taxon>Paraneoptera</taxon>
        <taxon>Hemiptera</taxon>
        <taxon>Sternorrhyncha</taxon>
        <taxon>Aleyrodoidea</taxon>
        <taxon>Aleyrodidae</taxon>
        <taxon>Aleyrodinae</taxon>
        <taxon>Bemisia</taxon>
    </lineage>
</organism>
<proteinExistence type="predicted"/>
<protein>
    <submittedName>
        <fullName evidence="2">Uncharacterized protein</fullName>
    </submittedName>
</protein>
<keyword evidence="3" id="KW-1185">Reference proteome</keyword>
<accession>A0A9P0F9Z5</accession>
<sequence length="242" mass="28374">MSHHIISLLILVLILQHTTDAFHRRRSHGREFMKGKGATLEVKPGDTLVSSLIVHKKTKNIPIHPPYRWYYAINKDDLLFFTYAHEKKDGKWQLKFKPKLIKRKEAPYADVNFKNRGQKAPHAGLIGSLVGVLMTTTELPFNLLFCNSKHYVEYLSRGAGEGKWYKPYWNRTSKDCPVHNPLKNDADAFWTLYWFKEFELKDKENNTIKLSIPDWPHKIIPKPSMPESWKAYFQSQKEPKKP</sequence>
<dbReference type="AlphaFoldDB" id="A0A9P0F9Z5"/>
<evidence type="ECO:0000256" key="1">
    <source>
        <dbReference type="SAM" id="SignalP"/>
    </source>
</evidence>
<dbReference type="EMBL" id="OU963870">
    <property type="protein sequence ID" value="CAH0395775.1"/>
    <property type="molecule type" value="Genomic_DNA"/>
</dbReference>
<feature type="chain" id="PRO_5040326357" evidence="1">
    <location>
        <begin position="22"/>
        <end position="242"/>
    </location>
</feature>
<keyword evidence="1" id="KW-0732">Signal</keyword>
<dbReference type="Proteomes" id="UP001152759">
    <property type="component" value="Chromosome 9"/>
</dbReference>